<evidence type="ECO:0000313" key="3">
    <source>
        <dbReference type="EMBL" id="RGS88411.1"/>
    </source>
</evidence>
<feature type="domain" description="Glycosyltransferase subfamily 4-like N-terminal" evidence="2">
    <location>
        <begin position="13"/>
        <end position="176"/>
    </location>
</feature>
<keyword evidence="3" id="KW-0808">Transferase</keyword>
<dbReference type="PANTHER" id="PTHR12526">
    <property type="entry name" value="GLYCOSYLTRANSFERASE"/>
    <property type="match status" value="1"/>
</dbReference>
<dbReference type="Gene3D" id="3.40.50.2000">
    <property type="entry name" value="Glycogen Phosphorylase B"/>
    <property type="match status" value="2"/>
</dbReference>
<gene>
    <name evidence="3" type="ORF">DWX70_02565</name>
</gene>
<dbReference type="Pfam" id="PF13439">
    <property type="entry name" value="Glyco_transf_4"/>
    <property type="match status" value="1"/>
</dbReference>
<evidence type="ECO:0000313" key="4">
    <source>
        <dbReference type="Proteomes" id="UP000266492"/>
    </source>
</evidence>
<organism evidence="3 4">
    <name type="scientific">Bacteroides ovatus</name>
    <dbReference type="NCBI Taxonomy" id="28116"/>
    <lineage>
        <taxon>Bacteria</taxon>
        <taxon>Pseudomonadati</taxon>
        <taxon>Bacteroidota</taxon>
        <taxon>Bacteroidia</taxon>
        <taxon>Bacteroidales</taxon>
        <taxon>Bacteroidaceae</taxon>
        <taxon>Bacteroides</taxon>
    </lineage>
</organism>
<dbReference type="InterPro" id="IPR028098">
    <property type="entry name" value="Glyco_trans_4-like_N"/>
</dbReference>
<accession>A0A395W7R4</accession>
<protein>
    <submittedName>
        <fullName evidence="3">Glycosyltransferase family 1 protein</fullName>
    </submittedName>
</protein>
<reference evidence="3 4" key="1">
    <citation type="submission" date="2018-08" db="EMBL/GenBank/DDBJ databases">
        <title>A genome reference for cultivated species of the human gut microbiota.</title>
        <authorList>
            <person name="Zou Y."/>
            <person name="Xue W."/>
            <person name="Luo G."/>
        </authorList>
    </citation>
    <scope>NUCLEOTIDE SEQUENCE [LARGE SCALE GENOMIC DNA]</scope>
    <source>
        <strain evidence="3 4">AF20-9LB</strain>
    </source>
</reference>
<proteinExistence type="predicted"/>
<sequence length="376" mass="43061">MDKIKIMHIVQSPGGVARYLSMYLKYSDKNRFEHILICSLDYKIEKMEYLAEHVEYLSMGRQISIINDAKGIWAIRKFIKKYMPDVIYMHSSKAGALGRLADIGFKNIVLYNPHGWAFNMNNISVIKKKVYALIEKVLAYKTNMIIAISAWEKESAIKYKICCSDKIHIIPSGVDVCLYDEERGRYDLNRSKLKIPLNAYIIGMVGRISYGKGPDLFIKAAALIKEKIPNAFFVIVGDGEERASVENLLSEMRLKDDFLITGWVSNPIEYIQLFDQAMLLTRWEGFGLVLTEYMLAEKPIITTRVGAVPDLMQQGKNGIMIDVGDIEGIVEASFKLYTDNQYRQTLVSNGRSTVRNLYDIRCTVKEHERLLMSARY</sequence>
<evidence type="ECO:0000259" key="1">
    <source>
        <dbReference type="Pfam" id="PF00534"/>
    </source>
</evidence>
<feature type="domain" description="Glycosyl transferase family 1" evidence="1">
    <location>
        <begin position="189"/>
        <end position="352"/>
    </location>
</feature>
<name>A0A395W7R4_BACOV</name>
<dbReference type="RefSeq" id="WP_118418234.1">
    <property type="nucleotide sequence ID" value="NZ_JADNJA010000012.1"/>
</dbReference>
<dbReference type="PANTHER" id="PTHR12526:SF630">
    <property type="entry name" value="GLYCOSYLTRANSFERASE"/>
    <property type="match status" value="1"/>
</dbReference>
<dbReference type="InterPro" id="IPR001296">
    <property type="entry name" value="Glyco_trans_1"/>
</dbReference>
<dbReference type="SUPFAM" id="SSF53756">
    <property type="entry name" value="UDP-Glycosyltransferase/glycogen phosphorylase"/>
    <property type="match status" value="1"/>
</dbReference>
<dbReference type="Proteomes" id="UP000266492">
    <property type="component" value="Unassembled WGS sequence"/>
</dbReference>
<dbReference type="CDD" id="cd03808">
    <property type="entry name" value="GT4_CapM-like"/>
    <property type="match status" value="1"/>
</dbReference>
<comment type="caution">
    <text evidence="3">The sequence shown here is derived from an EMBL/GenBank/DDBJ whole genome shotgun (WGS) entry which is preliminary data.</text>
</comment>
<dbReference type="Pfam" id="PF00534">
    <property type="entry name" value="Glycos_transf_1"/>
    <property type="match status" value="1"/>
</dbReference>
<dbReference type="EMBL" id="QRVZ01000001">
    <property type="protein sequence ID" value="RGS88411.1"/>
    <property type="molecule type" value="Genomic_DNA"/>
</dbReference>
<dbReference type="AlphaFoldDB" id="A0A395W7R4"/>
<evidence type="ECO:0000259" key="2">
    <source>
        <dbReference type="Pfam" id="PF13439"/>
    </source>
</evidence>
<dbReference type="GO" id="GO:0016757">
    <property type="term" value="F:glycosyltransferase activity"/>
    <property type="evidence" value="ECO:0007669"/>
    <property type="project" value="InterPro"/>
</dbReference>